<organism evidence="3 4">
    <name type="scientific">[Lactobacillus] rogosae</name>
    <dbReference type="NCBI Taxonomy" id="706562"/>
    <lineage>
        <taxon>Bacteria</taxon>
        <taxon>Bacillati</taxon>
        <taxon>Bacillota</taxon>
        <taxon>Clostridia</taxon>
        <taxon>Lachnospirales</taxon>
        <taxon>Lachnospiraceae</taxon>
        <taxon>Lachnospira</taxon>
    </lineage>
</organism>
<keyword evidence="4" id="KW-1185">Reference proteome</keyword>
<dbReference type="InterPro" id="IPR050817">
    <property type="entry name" value="DjlA_DnaK_co-chaperone"/>
</dbReference>
<comment type="caution">
    <text evidence="3">The sequence shown here is derived from an EMBL/GenBank/DDBJ whole genome shotgun (WGS) entry which is preliminary data.</text>
</comment>
<dbReference type="InterPro" id="IPR036869">
    <property type="entry name" value="J_dom_sf"/>
</dbReference>
<protein>
    <submittedName>
        <fullName evidence="3">DnaJ domain-containing protein</fullName>
    </submittedName>
</protein>
<gene>
    <name evidence="3" type="ORF">WMO14_12655</name>
</gene>
<evidence type="ECO:0000313" key="3">
    <source>
        <dbReference type="EMBL" id="MEQ2380704.1"/>
    </source>
</evidence>
<evidence type="ECO:0000259" key="2">
    <source>
        <dbReference type="PROSITE" id="PS50076"/>
    </source>
</evidence>
<keyword evidence="1" id="KW-0235">DNA replication</keyword>
<dbReference type="PROSITE" id="PS50076">
    <property type="entry name" value="DNAJ_2"/>
    <property type="match status" value="1"/>
</dbReference>
<dbReference type="InterPro" id="IPR001623">
    <property type="entry name" value="DnaJ_domain"/>
</dbReference>
<dbReference type="PANTHER" id="PTHR24074">
    <property type="entry name" value="CO-CHAPERONE PROTEIN DJLA"/>
    <property type="match status" value="1"/>
</dbReference>
<evidence type="ECO:0000256" key="1">
    <source>
        <dbReference type="ARBA" id="ARBA00022705"/>
    </source>
</evidence>
<proteinExistence type="predicted"/>
<dbReference type="EMBL" id="JBBMER010000013">
    <property type="protein sequence ID" value="MEQ2380704.1"/>
    <property type="molecule type" value="Genomic_DNA"/>
</dbReference>
<dbReference type="SUPFAM" id="SSF46565">
    <property type="entry name" value="Chaperone J-domain"/>
    <property type="match status" value="1"/>
</dbReference>
<dbReference type="SMART" id="SM00271">
    <property type="entry name" value="DnaJ"/>
    <property type="match status" value="1"/>
</dbReference>
<evidence type="ECO:0000313" key="4">
    <source>
        <dbReference type="Proteomes" id="UP001442364"/>
    </source>
</evidence>
<feature type="domain" description="J" evidence="2">
    <location>
        <begin position="7"/>
        <end position="82"/>
    </location>
</feature>
<accession>A0ABV1C0R0</accession>
<name>A0ABV1C0R0_9FIRM</name>
<sequence>MKMSVEQAYKILAVSKSADIKAIKKKYRKLMLKVHPDSLKSGKNTYQYSAQEINEAYSIIIKNLSDNKMSGYFNNSSDDSYSSEYTYDEEYYQDYNSYASDGGNWDAPVNDNAYTSRNIYHYAEGARGNITGSFVIAKGKYIWTIEEDFTLFIKSISESSDKLLSGIDNRRKGSISDTRRAVIKAQLAYLLAQQYIDATYTLNELITPVKQNNAQIFYIDSMLEIQANAPFLRAGMTLYPQSLKNHRLYLKTKSGNAAGYMSFRDDRLYYIIIPLLEQKRAQVKVQIATRQDKNNTRHNVKYKNLDFWIKISDNNSGTFPESINMQIEEILTKYSKM</sequence>
<dbReference type="CDD" id="cd06257">
    <property type="entry name" value="DnaJ"/>
    <property type="match status" value="1"/>
</dbReference>
<dbReference type="Gene3D" id="1.10.287.110">
    <property type="entry name" value="DnaJ domain"/>
    <property type="match status" value="1"/>
</dbReference>
<reference evidence="3 4" key="1">
    <citation type="submission" date="2024-03" db="EMBL/GenBank/DDBJ databases">
        <title>Human intestinal bacterial collection.</title>
        <authorList>
            <person name="Pauvert C."/>
            <person name="Hitch T.C.A."/>
            <person name="Clavel T."/>
        </authorList>
    </citation>
    <scope>NUCLEOTIDE SEQUENCE [LARGE SCALE GENOMIC DNA]</scope>
    <source>
        <strain evidence="3 4">CLA-AA-H255</strain>
    </source>
</reference>
<dbReference type="PRINTS" id="PR00625">
    <property type="entry name" value="JDOMAIN"/>
</dbReference>
<dbReference type="Proteomes" id="UP001442364">
    <property type="component" value="Unassembled WGS sequence"/>
</dbReference>
<dbReference type="Pfam" id="PF00226">
    <property type="entry name" value="DnaJ"/>
    <property type="match status" value="1"/>
</dbReference>
<dbReference type="RefSeq" id="WP_349153932.1">
    <property type="nucleotide sequence ID" value="NZ_JBBMER010000013.1"/>
</dbReference>